<keyword evidence="6" id="KW-1185">Reference proteome</keyword>
<reference evidence="5" key="1">
    <citation type="submission" date="2023-07" db="EMBL/GenBank/DDBJ databases">
        <title>A chromosome-level genome assembly of Lolium multiflorum.</title>
        <authorList>
            <person name="Chen Y."/>
            <person name="Copetti D."/>
            <person name="Kolliker R."/>
            <person name="Studer B."/>
        </authorList>
    </citation>
    <scope>NUCLEOTIDE SEQUENCE</scope>
    <source>
        <strain evidence="5">02402/16</strain>
        <tissue evidence="5">Leaf</tissue>
    </source>
</reference>
<dbReference type="GO" id="GO:0008270">
    <property type="term" value="F:zinc ion binding"/>
    <property type="evidence" value="ECO:0007669"/>
    <property type="project" value="UniProtKB-KW"/>
</dbReference>
<keyword evidence="2" id="KW-0175">Coiled coil</keyword>
<evidence type="ECO:0000256" key="3">
    <source>
        <dbReference type="SAM" id="MobiDB-lite"/>
    </source>
</evidence>
<accession>A0AAD8TIA0</accession>
<sequence>MTSLIESLKKGPVMTMTLKCDTEFPKALKNIMESMGLKGEAVYKGFPVMDDGQEYWWVQLHIYKDEEDDPEKMEHWMFTNPELHTSFFDSARCVGWAAINELGERLKYRLHNTQKDLKEEKEETAKLNTTVGRLRSDMVDLSLKLGVYEELNKAKDSQIATLRKRMLHYSVPTEPIVADDWLRSVSKDLVTYECTETEKIRFTAHLLEGPSARWWETYQITHPIEDLDRETFKEGFRTAHISSGIMNLKRDEFRSLRQGGRTLKEYMDDFCALARYAPEDIDTDAKRKEKFLNGLKGELKIPLSVAYAPNYQSLLDQAITLDNNIKKEENRKRKFGNNKNHTEPFHKKHHSSEGSGIHISHKHNDHFSKGNGNNYSGHRHNGGFKGDHSNSHPSGNNGHHNGNNGQHSHNSGDNRDLSNVTCYKCKKTGHFSKRCPDNKPEEITKPNPFQKGQTACSTKWSTRRARTRTPSDVHDAPEHAATRTGRARASKLLVTTVLRWTSPLVTSFPTSPSTRQTPPLDRLCPVDNDAIDAIRHGCQSTRTMTIATSHHFLRRQVPRAHHEVAYPPASAPNSPGHCIAVVTMDMPAPHGLSSLL</sequence>
<dbReference type="InterPro" id="IPR036875">
    <property type="entry name" value="Znf_CCHC_sf"/>
</dbReference>
<feature type="region of interest" description="Disordered" evidence="3">
    <location>
        <begin position="436"/>
        <end position="485"/>
    </location>
</feature>
<keyword evidence="1" id="KW-0479">Metal-binding</keyword>
<comment type="caution">
    <text evidence="5">The sequence shown here is derived from an EMBL/GenBank/DDBJ whole genome shotgun (WGS) entry which is preliminary data.</text>
</comment>
<dbReference type="PANTHER" id="PTHR34482:SF49">
    <property type="entry name" value="RETROTRANSPOSON GAG DOMAIN-CONTAINING PROTEIN"/>
    <property type="match status" value="1"/>
</dbReference>
<feature type="compositionally biased region" description="Low complexity" evidence="3">
    <location>
        <begin position="391"/>
        <end position="409"/>
    </location>
</feature>
<dbReference type="Proteomes" id="UP001231189">
    <property type="component" value="Unassembled WGS sequence"/>
</dbReference>
<dbReference type="Gene3D" id="4.10.60.10">
    <property type="entry name" value="Zinc finger, CCHC-type"/>
    <property type="match status" value="1"/>
</dbReference>
<dbReference type="AlphaFoldDB" id="A0AAD8TIA0"/>
<protein>
    <recommendedName>
        <fullName evidence="4">CCHC-type domain-containing protein</fullName>
    </recommendedName>
</protein>
<evidence type="ECO:0000256" key="1">
    <source>
        <dbReference type="PROSITE-ProRule" id="PRU00047"/>
    </source>
</evidence>
<dbReference type="GO" id="GO:0003676">
    <property type="term" value="F:nucleic acid binding"/>
    <property type="evidence" value="ECO:0007669"/>
    <property type="project" value="InterPro"/>
</dbReference>
<gene>
    <name evidence="5" type="ORF">QYE76_043211</name>
</gene>
<organism evidence="5 6">
    <name type="scientific">Lolium multiflorum</name>
    <name type="common">Italian ryegrass</name>
    <name type="synonym">Lolium perenne subsp. multiflorum</name>
    <dbReference type="NCBI Taxonomy" id="4521"/>
    <lineage>
        <taxon>Eukaryota</taxon>
        <taxon>Viridiplantae</taxon>
        <taxon>Streptophyta</taxon>
        <taxon>Embryophyta</taxon>
        <taxon>Tracheophyta</taxon>
        <taxon>Spermatophyta</taxon>
        <taxon>Magnoliopsida</taxon>
        <taxon>Liliopsida</taxon>
        <taxon>Poales</taxon>
        <taxon>Poaceae</taxon>
        <taxon>BOP clade</taxon>
        <taxon>Pooideae</taxon>
        <taxon>Poodae</taxon>
        <taxon>Poeae</taxon>
        <taxon>Poeae Chloroplast Group 2 (Poeae type)</taxon>
        <taxon>Loliodinae</taxon>
        <taxon>Loliinae</taxon>
        <taxon>Lolium</taxon>
    </lineage>
</organism>
<feature type="domain" description="CCHC-type" evidence="4">
    <location>
        <begin position="422"/>
        <end position="437"/>
    </location>
</feature>
<dbReference type="PANTHER" id="PTHR34482">
    <property type="entry name" value="DNA DAMAGE-INDUCIBLE PROTEIN 1-LIKE"/>
    <property type="match status" value="1"/>
</dbReference>
<evidence type="ECO:0000259" key="4">
    <source>
        <dbReference type="PROSITE" id="PS50158"/>
    </source>
</evidence>
<dbReference type="EMBL" id="JAUUTY010000002">
    <property type="protein sequence ID" value="KAK1682363.1"/>
    <property type="molecule type" value="Genomic_DNA"/>
</dbReference>
<feature type="coiled-coil region" evidence="2">
    <location>
        <begin position="103"/>
        <end position="130"/>
    </location>
</feature>
<dbReference type="Pfam" id="PF03732">
    <property type="entry name" value="Retrotrans_gag"/>
    <property type="match status" value="1"/>
</dbReference>
<name>A0AAD8TIA0_LOLMU</name>
<dbReference type="SMART" id="SM00343">
    <property type="entry name" value="ZnF_C2HC"/>
    <property type="match status" value="1"/>
</dbReference>
<dbReference type="SUPFAM" id="SSF57756">
    <property type="entry name" value="Retrovirus zinc finger-like domains"/>
    <property type="match status" value="1"/>
</dbReference>
<dbReference type="InterPro" id="IPR001878">
    <property type="entry name" value="Znf_CCHC"/>
</dbReference>
<dbReference type="InterPro" id="IPR005162">
    <property type="entry name" value="Retrotrans_gag_dom"/>
</dbReference>
<feature type="compositionally biased region" description="Basic and acidic residues" evidence="3">
    <location>
        <begin position="469"/>
        <end position="481"/>
    </location>
</feature>
<dbReference type="PROSITE" id="PS50158">
    <property type="entry name" value="ZF_CCHC"/>
    <property type="match status" value="1"/>
</dbReference>
<evidence type="ECO:0000256" key="2">
    <source>
        <dbReference type="SAM" id="Coils"/>
    </source>
</evidence>
<feature type="region of interest" description="Disordered" evidence="3">
    <location>
        <begin position="329"/>
        <end position="417"/>
    </location>
</feature>
<feature type="compositionally biased region" description="Polar residues" evidence="3">
    <location>
        <begin position="450"/>
        <end position="460"/>
    </location>
</feature>
<proteinExistence type="predicted"/>
<dbReference type="Pfam" id="PF00098">
    <property type="entry name" value="zf-CCHC"/>
    <property type="match status" value="1"/>
</dbReference>
<evidence type="ECO:0000313" key="6">
    <source>
        <dbReference type="Proteomes" id="UP001231189"/>
    </source>
</evidence>
<keyword evidence="1" id="KW-0862">Zinc</keyword>
<evidence type="ECO:0000313" key="5">
    <source>
        <dbReference type="EMBL" id="KAK1682363.1"/>
    </source>
</evidence>
<keyword evidence="1" id="KW-0863">Zinc-finger</keyword>